<dbReference type="EMBL" id="PGWZ01000264">
    <property type="protein sequence ID" value="PPJ76639.1"/>
    <property type="molecule type" value="Genomic_DNA"/>
</dbReference>
<evidence type="ECO:0000259" key="1">
    <source>
        <dbReference type="Pfam" id="PF01965"/>
    </source>
</evidence>
<dbReference type="SUPFAM" id="SSF52317">
    <property type="entry name" value="Class I glutamine amidotransferase-like"/>
    <property type="match status" value="1"/>
</dbReference>
<dbReference type="EC" id="3.2.-.-" evidence="3"/>
<dbReference type="Pfam" id="PF01965">
    <property type="entry name" value="DJ-1_PfpI"/>
    <property type="match status" value="1"/>
</dbReference>
<organism evidence="3 5">
    <name type="scientific">Staphylococcus aureus</name>
    <dbReference type="NCBI Taxonomy" id="1280"/>
    <lineage>
        <taxon>Bacteria</taxon>
        <taxon>Bacillati</taxon>
        <taxon>Bacillota</taxon>
        <taxon>Bacilli</taxon>
        <taxon>Bacillales</taxon>
        <taxon>Staphylococcaceae</taxon>
        <taxon>Staphylococcus</taxon>
    </lineage>
</organism>
<dbReference type="EMBL" id="UHAP01000001">
    <property type="protein sequence ID" value="SUK58847.1"/>
    <property type="molecule type" value="Genomic_DNA"/>
</dbReference>
<dbReference type="Gene3D" id="3.40.50.880">
    <property type="match status" value="1"/>
</dbReference>
<gene>
    <name evidence="3" type="primary">ydeA</name>
    <name evidence="2" type="ORF">CV021_01720</name>
    <name evidence="3" type="ORF">NCTC6133_02999</name>
</gene>
<proteinExistence type="predicted"/>
<feature type="domain" description="DJ-1/PfpI" evidence="1">
    <location>
        <begin position="2"/>
        <end position="172"/>
    </location>
</feature>
<keyword evidence="3" id="KW-0808">Transferase</keyword>
<keyword evidence="3" id="KW-0326">Glycosidase</keyword>
<dbReference type="InterPro" id="IPR029062">
    <property type="entry name" value="Class_I_gatase-like"/>
</dbReference>
<evidence type="ECO:0000313" key="3">
    <source>
        <dbReference type="EMBL" id="SUK58847.1"/>
    </source>
</evidence>
<reference evidence="2 4" key="1">
    <citation type="submission" date="2017-11" db="EMBL/GenBank/DDBJ databases">
        <authorList>
            <person name="Founou R.C."/>
            <person name="Founou L."/>
            <person name="Allam M."/>
            <person name="Ismail A."/>
            <person name="Essack S.Y."/>
        </authorList>
    </citation>
    <scope>NUCLEOTIDE SEQUENCE [LARGE SCALE GENOMIC DNA]</scope>
    <source>
        <strain evidence="2 4">G703N2B1</strain>
    </source>
</reference>
<dbReference type="AlphaFoldDB" id="A0A2S6D8T4"/>
<keyword evidence="3" id="KW-0378">Hydrolase</keyword>
<dbReference type="Proteomes" id="UP000238775">
    <property type="component" value="Unassembled WGS sequence"/>
</dbReference>
<dbReference type="RefSeq" id="WP_000800345.1">
    <property type="nucleotide sequence ID" value="NZ_BAABSP010000016.1"/>
</dbReference>
<evidence type="ECO:0000313" key="4">
    <source>
        <dbReference type="Proteomes" id="UP000238775"/>
    </source>
</evidence>
<accession>A0A2S6D8T4</accession>
<dbReference type="Proteomes" id="UP000255091">
    <property type="component" value="Unassembled WGS sequence"/>
</dbReference>
<name>A0A2S6D8T4_STAAU</name>
<dbReference type="GO" id="GO:0016740">
    <property type="term" value="F:transferase activity"/>
    <property type="evidence" value="ECO:0007669"/>
    <property type="project" value="UniProtKB-KW"/>
</dbReference>
<protein>
    <submittedName>
        <fullName evidence="2 3">Glutamine amidotransferase</fullName>
        <ecNumber evidence="3">3.2.-.-</ecNumber>
    </submittedName>
</protein>
<sequence length="211" mass="23832">MKNVYFYIIDGLADWEISNILAELNSKRFFKKDAQTINIEMVSNSKTPITTMGGINIKPECLIEEISISKDTFLILPGSDTWNDSKHLPVIKIAKEVLSNGGYVAAICGATIPLADIGILNEHYHTSNDLLYLESFSSNYHGQKLYIDQPSVSHKNLITASSTGALMWTKDILHHLDVFKHSTLDAWFNYFSTGNSKYYFELQQTLNKDDN</sequence>
<dbReference type="InterPro" id="IPR002818">
    <property type="entry name" value="DJ-1/PfpI"/>
</dbReference>
<dbReference type="GO" id="GO:0016798">
    <property type="term" value="F:hydrolase activity, acting on glycosyl bonds"/>
    <property type="evidence" value="ECO:0007669"/>
    <property type="project" value="UniProtKB-KW"/>
</dbReference>
<keyword evidence="3" id="KW-0315">Glutamine amidotransferase</keyword>
<evidence type="ECO:0000313" key="5">
    <source>
        <dbReference type="Proteomes" id="UP000255091"/>
    </source>
</evidence>
<evidence type="ECO:0000313" key="2">
    <source>
        <dbReference type="EMBL" id="PPJ76639.1"/>
    </source>
</evidence>
<reference evidence="3 5" key="2">
    <citation type="submission" date="2018-06" db="EMBL/GenBank/DDBJ databases">
        <authorList>
            <consortium name="Pathogen Informatics"/>
            <person name="Doyle S."/>
        </authorList>
    </citation>
    <scope>NUCLEOTIDE SEQUENCE [LARGE SCALE GENOMIC DNA]</scope>
    <source>
        <strain evidence="3 5">NCTC6133</strain>
    </source>
</reference>